<organism evidence="2 3">
    <name type="scientific">Bifidobacterium commune</name>
    <dbReference type="NCBI Taxonomy" id="1505727"/>
    <lineage>
        <taxon>Bacteria</taxon>
        <taxon>Bacillati</taxon>
        <taxon>Actinomycetota</taxon>
        <taxon>Actinomycetes</taxon>
        <taxon>Bifidobacteriales</taxon>
        <taxon>Bifidobacteriaceae</taxon>
        <taxon>Bifidobacterium</taxon>
    </lineage>
</organism>
<dbReference type="GO" id="GO:0010181">
    <property type="term" value="F:FMN binding"/>
    <property type="evidence" value="ECO:0007669"/>
    <property type="project" value="TreeGrafter"/>
</dbReference>
<dbReference type="AlphaFoldDB" id="A0A1C4H395"/>
<dbReference type="Proteomes" id="UP000242610">
    <property type="component" value="Unassembled WGS sequence"/>
</dbReference>
<dbReference type="SUPFAM" id="SSF52218">
    <property type="entry name" value="Flavoproteins"/>
    <property type="match status" value="1"/>
</dbReference>
<evidence type="ECO:0000313" key="3">
    <source>
        <dbReference type="Proteomes" id="UP000242610"/>
    </source>
</evidence>
<evidence type="ECO:0000259" key="1">
    <source>
        <dbReference type="Pfam" id="PF03358"/>
    </source>
</evidence>
<dbReference type="GO" id="GO:0016491">
    <property type="term" value="F:oxidoreductase activity"/>
    <property type="evidence" value="ECO:0007669"/>
    <property type="project" value="InterPro"/>
</dbReference>
<dbReference type="Gene3D" id="3.40.50.360">
    <property type="match status" value="1"/>
</dbReference>
<dbReference type="GO" id="GO:0005829">
    <property type="term" value="C:cytosol"/>
    <property type="evidence" value="ECO:0007669"/>
    <property type="project" value="TreeGrafter"/>
</dbReference>
<accession>A0A1C4H395</accession>
<dbReference type="InterPro" id="IPR005025">
    <property type="entry name" value="FMN_Rdtase-like_dom"/>
</dbReference>
<dbReference type="InterPro" id="IPR029039">
    <property type="entry name" value="Flavoprotein-like_sf"/>
</dbReference>
<proteinExistence type="predicted"/>
<sequence>MVKIAVFVGSLRRESVNKSLAKNVERLSPEDVEFDYIDMDLPLYNQDLDGDLPSSVTEMKRKVEAADGVLFVTPEYNRSFSGVMKNAIDWASRPWGENSFSGKPAAIVGASMGALGTTQAQQALRNVALFLDMRLMGQPELYFNAVTGLDENGKVVEGSEDFLRRFAEAFAKHVENNGQ</sequence>
<evidence type="ECO:0000313" key="2">
    <source>
        <dbReference type="EMBL" id="SCC79376.1"/>
    </source>
</evidence>
<reference evidence="3" key="1">
    <citation type="submission" date="2016-08" db="EMBL/GenBank/DDBJ databases">
        <authorList>
            <person name="Varghese N."/>
            <person name="Submissions Spin"/>
        </authorList>
    </citation>
    <scope>NUCLEOTIDE SEQUENCE [LARGE SCALE GENOMIC DNA]</scope>
    <source>
        <strain evidence="3">R-52791</strain>
    </source>
</reference>
<dbReference type="STRING" id="1505727.GA0061077_0699"/>
<dbReference type="PANTHER" id="PTHR30543:SF21">
    <property type="entry name" value="NAD(P)H-DEPENDENT FMN REDUCTASE LOT6"/>
    <property type="match status" value="1"/>
</dbReference>
<feature type="domain" description="NADPH-dependent FMN reductase-like" evidence="1">
    <location>
        <begin position="2"/>
        <end position="145"/>
    </location>
</feature>
<protein>
    <submittedName>
        <fullName evidence="2">NAD(P)H-dependent FMN reductase</fullName>
    </submittedName>
</protein>
<dbReference type="InterPro" id="IPR050712">
    <property type="entry name" value="NAD(P)H-dep_reductase"/>
</dbReference>
<dbReference type="OrthoDB" id="9812295at2"/>
<dbReference type="PANTHER" id="PTHR30543">
    <property type="entry name" value="CHROMATE REDUCTASE"/>
    <property type="match status" value="1"/>
</dbReference>
<gene>
    <name evidence="2" type="ORF">GA0061077_0699</name>
</gene>
<dbReference type="EMBL" id="FMBL01000001">
    <property type="protein sequence ID" value="SCC79376.1"/>
    <property type="molecule type" value="Genomic_DNA"/>
</dbReference>
<dbReference type="Pfam" id="PF03358">
    <property type="entry name" value="FMN_red"/>
    <property type="match status" value="1"/>
</dbReference>
<dbReference type="RefSeq" id="WP_091847479.1">
    <property type="nucleotide sequence ID" value="NZ_FMBL01000001.1"/>
</dbReference>
<name>A0A1C4H395_9BIFI</name>
<keyword evidence="3" id="KW-1185">Reference proteome</keyword>